<proteinExistence type="predicted"/>
<dbReference type="Proteomes" id="UP000694005">
    <property type="component" value="Chromosome A07"/>
</dbReference>
<evidence type="ECO:0000313" key="3">
    <source>
        <dbReference type="EMBL" id="VDC95219.1"/>
    </source>
</evidence>
<dbReference type="InterPro" id="IPR044730">
    <property type="entry name" value="RNase_H-like_dom_plant"/>
</dbReference>
<dbReference type="InterPro" id="IPR012337">
    <property type="entry name" value="RNaseH-like_sf"/>
</dbReference>
<dbReference type="Gene3D" id="3.30.420.10">
    <property type="entry name" value="Ribonuclease H-like superfamily/Ribonuclease H"/>
    <property type="match status" value="1"/>
</dbReference>
<protein>
    <recommendedName>
        <fullName evidence="1">RNase H type-1 domain-containing protein</fullName>
    </recommendedName>
</protein>
<dbReference type="GO" id="GO:0004523">
    <property type="term" value="F:RNA-DNA hybrid ribonuclease activity"/>
    <property type="evidence" value="ECO:0007669"/>
    <property type="project" value="InterPro"/>
</dbReference>
<reference evidence="3" key="1">
    <citation type="submission" date="2018-11" db="EMBL/GenBank/DDBJ databases">
        <authorList>
            <consortium name="Genoscope - CEA"/>
            <person name="William W."/>
        </authorList>
    </citation>
    <scope>NUCLEOTIDE SEQUENCE</scope>
</reference>
<organism evidence="3">
    <name type="scientific">Brassica campestris</name>
    <name type="common">Field mustard</name>
    <dbReference type="NCBI Taxonomy" id="3711"/>
    <lineage>
        <taxon>Eukaryota</taxon>
        <taxon>Viridiplantae</taxon>
        <taxon>Streptophyta</taxon>
        <taxon>Embryophyta</taxon>
        <taxon>Tracheophyta</taxon>
        <taxon>Spermatophyta</taxon>
        <taxon>Magnoliopsida</taxon>
        <taxon>eudicotyledons</taxon>
        <taxon>Gunneridae</taxon>
        <taxon>Pentapetalae</taxon>
        <taxon>rosids</taxon>
        <taxon>malvids</taxon>
        <taxon>Brassicales</taxon>
        <taxon>Brassicaceae</taxon>
        <taxon>Brassiceae</taxon>
        <taxon>Brassica</taxon>
    </lineage>
</organism>
<feature type="domain" description="RNase H type-1" evidence="1">
    <location>
        <begin position="2"/>
        <end position="98"/>
    </location>
</feature>
<dbReference type="GO" id="GO:0003676">
    <property type="term" value="F:nucleic acid binding"/>
    <property type="evidence" value="ECO:0007669"/>
    <property type="project" value="InterPro"/>
</dbReference>
<dbReference type="PANTHER" id="PTHR47074:SF48">
    <property type="entry name" value="POLYNUCLEOTIDYL TRANSFERASE, RIBONUCLEASE H-LIKE SUPERFAMILY PROTEIN"/>
    <property type="match status" value="1"/>
</dbReference>
<dbReference type="CDD" id="cd06222">
    <property type="entry name" value="RNase_H_like"/>
    <property type="match status" value="1"/>
</dbReference>
<evidence type="ECO:0000259" key="1">
    <source>
        <dbReference type="Pfam" id="PF13456"/>
    </source>
</evidence>
<accession>A0A3P6B2F8</accession>
<evidence type="ECO:0000313" key="2">
    <source>
        <dbReference type="EMBL" id="CAG7900475.1"/>
    </source>
</evidence>
<dbReference type="SUPFAM" id="SSF53098">
    <property type="entry name" value="Ribonuclease H-like"/>
    <property type="match status" value="1"/>
</dbReference>
<feature type="non-terminal residue" evidence="3">
    <location>
        <position position="1"/>
    </location>
</feature>
<dbReference type="PANTHER" id="PTHR47074">
    <property type="entry name" value="BNAC02G40300D PROTEIN"/>
    <property type="match status" value="1"/>
</dbReference>
<gene>
    <name evidence="3" type="ORF">BRAA07T27901Z</name>
    <name evidence="2" type="ORF">BRAPAZ1V2_A07P01190.2</name>
</gene>
<name>A0A3P6B2F8_BRACM</name>
<sequence>LLWAGAQRYREMGSPIETEATALKWAMQTMLRLGYTQVIFETDSMVLASMIAGREPIWPKLYPIIQEISHLLSTSRSYRVEYYSREGNKSADRIAKEALSFMNYVSKLYSMVPSWLKQIFEVDVSMLGVNNDVGPNAFG</sequence>
<dbReference type="InterPro" id="IPR002156">
    <property type="entry name" value="RNaseH_domain"/>
</dbReference>
<dbReference type="AlphaFoldDB" id="A0A3P6B2F8"/>
<dbReference type="Pfam" id="PF13456">
    <property type="entry name" value="RVT_3"/>
    <property type="match status" value="1"/>
</dbReference>
<dbReference type="InterPro" id="IPR036397">
    <property type="entry name" value="RNaseH_sf"/>
</dbReference>
<dbReference type="InterPro" id="IPR052929">
    <property type="entry name" value="RNase_H-like_EbsB-rel"/>
</dbReference>
<dbReference type="EMBL" id="LR031574">
    <property type="protein sequence ID" value="VDC95219.1"/>
    <property type="molecule type" value="Genomic_DNA"/>
</dbReference>
<dbReference type="EMBL" id="LS974623">
    <property type="protein sequence ID" value="CAG7900475.1"/>
    <property type="molecule type" value="Genomic_DNA"/>
</dbReference>